<protein>
    <recommendedName>
        <fullName evidence="5">HIG1 domain-containing protein</fullName>
    </recommendedName>
</protein>
<evidence type="ECO:0000256" key="1">
    <source>
        <dbReference type="ARBA" id="ARBA00022692"/>
    </source>
</evidence>
<evidence type="ECO:0000256" key="3">
    <source>
        <dbReference type="ARBA" id="ARBA00023136"/>
    </source>
</evidence>
<evidence type="ECO:0000313" key="6">
    <source>
        <dbReference type="EMBL" id="MDQ0325585.1"/>
    </source>
</evidence>
<dbReference type="InterPro" id="IPR007667">
    <property type="entry name" value="Hypoxia_induced_domain"/>
</dbReference>
<dbReference type="Gene3D" id="6.10.140.1320">
    <property type="match status" value="1"/>
</dbReference>
<evidence type="ECO:0000313" key="7">
    <source>
        <dbReference type="Proteomes" id="UP001230253"/>
    </source>
</evidence>
<comment type="caution">
    <text evidence="6">The sequence shown here is derived from an EMBL/GenBank/DDBJ whole genome shotgun (WGS) entry which is preliminary data.</text>
</comment>
<accession>A0ABU0C516</accession>
<name>A0ABU0C516_9BRAD</name>
<keyword evidence="3 4" id="KW-0472">Membrane</keyword>
<gene>
    <name evidence="6" type="ORF">J2R99_001434</name>
</gene>
<dbReference type="Proteomes" id="UP001230253">
    <property type="component" value="Unassembled WGS sequence"/>
</dbReference>
<keyword evidence="1 4" id="KW-0812">Transmembrane</keyword>
<organism evidence="6 7">
    <name type="scientific">Rhodopseudomonas julia</name>
    <dbReference type="NCBI Taxonomy" id="200617"/>
    <lineage>
        <taxon>Bacteria</taxon>
        <taxon>Pseudomonadati</taxon>
        <taxon>Pseudomonadota</taxon>
        <taxon>Alphaproteobacteria</taxon>
        <taxon>Hyphomicrobiales</taxon>
        <taxon>Nitrobacteraceae</taxon>
        <taxon>Rhodopseudomonas</taxon>
    </lineage>
</organism>
<feature type="transmembrane region" description="Helical" evidence="4">
    <location>
        <begin position="36"/>
        <end position="56"/>
    </location>
</feature>
<dbReference type="NCBIfam" id="NF033233">
    <property type="entry name" value="twin_helix"/>
    <property type="match status" value="1"/>
</dbReference>
<keyword evidence="2 4" id="KW-1133">Transmembrane helix</keyword>
<sequence>MEYLGPVAVLAVLVVLVLGLWNMLRGGSPNRSQSLMRWRVGLQLLAVIVLMAGLWLSTR</sequence>
<feature type="transmembrane region" description="Helical" evidence="4">
    <location>
        <begin position="6"/>
        <end position="24"/>
    </location>
</feature>
<feature type="domain" description="HIG1" evidence="5">
    <location>
        <begin position="1"/>
        <end position="59"/>
    </location>
</feature>
<dbReference type="Pfam" id="PF04588">
    <property type="entry name" value="HIG_1_N"/>
    <property type="match status" value="1"/>
</dbReference>
<reference evidence="6 7" key="1">
    <citation type="submission" date="2023-07" db="EMBL/GenBank/DDBJ databases">
        <title>Genomic Encyclopedia of Type Strains, Phase IV (KMG-IV): sequencing the most valuable type-strain genomes for metagenomic binning, comparative biology and taxonomic classification.</title>
        <authorList>
            <person name="Goeker M."/>
        </authorList>
    </citation>
    <scope>NUCLEOTIDE SEQUENCE [LARGE SCALE GENOMIC DNA]</scope>
    <source>
        <strain evidence="6 7">DSM 11549</strain>
    </source>
</reference>
<dbReference type="RefSeq" id="WP_307153768.1">
    <property type="nucleotide sequence ID" value="NZ_JAUSUK010000001.1"/>
</dbReference>
<evidence type="ECO:0000256" key="4">
    <source>
        <dbReference type="SAM" id="Phobius"/>
    </source>
</evidence>
<keyword evidence="7" id="KW-1185">Reference proteome</keyword>
<dbReference type="EMBL" id="JAUSUK010000001">
    <property type="protein sequence ID" value="MDQ0325585.1"/>
    <property type="molecule type" value="Genomic_DNA"/>
</dbReference>
<evidence type="ECO:0000256" key="2">
    <source>
        <dbReference type="ARBA" id="ARBA00022989"/>
    </source>
</evidence>
<proteinExistence type="predicted"/>
<dbReference type="PROSITE" id="PS51503">
    <property type="entry name" value="HIG1"/>
    <property type="match status" value="1"/>
</dbReference>
<evidence type="ECO:0000259" key="5">
    <source>
        <dbReference type="PROSITE" id="PS51503"/>
    </source>
</evidence>